<proteinExistence type="predicted"/>
<organism evidence="2 3">
    <name type="scientific">Ameca splendens</name>
    <dbReference type="NCBI Taxonomy" id="208324"/>
    <lineage>
        <taxon>Eukaryota</taxon>
        <taxon>Metazoa</taxon>
        <taxon>Chordata</taxon>
        <taxon>Craniata</taxon>
        <taxon>Vertebrata</taxon>
        <taxon>Euteleostomi</taxon>
        <taxon>Actinopterygii</taxon>
        <taxon>Neopterygii</taxon>
        <taxon>Teleostei</taxon>
        <taxon>Neoteleostei</taxon>
        <taxon>Acanthomorphata</taxon>
        <taxon>Ovalentaria</taxon>
        <taxon>Atherinomorphae</taxon>
        <taxon>Cyprinodontiformes</taxon>
        <taxon>Goodeidae</taxon>
        <taxon>Ameca</taxon>
    </lineage>
</organism>
<evidence type="ECO:0000256" key="1">
    <source>
        <dbReference type="SAM" id="MobiDB-lite"/>
    </source>
</evidence>
<protein>
    <submittedName>
        <fullName evidence="2">Uncharacterized protein</fullName>
    </submittedName>
</protein>
<sequence length="122" mass="14041">MHKKMHLGRKEEGTYGREERRMTHSLPLPPSLTYVLPCVPPFLCPVVVFKACLMEQMVAYMCQGSFALQKGYLKTSYLNCVIVRVRHTDKLREDTSESKLSLAARERQIILSEELPCVTAFY</sequence>
<feature type="region of interest" description="Disordered" evidence="1">
    <location>
        <begin position="1"/>
        <end position="21"/>
    </location>
</feature>
<gene>
    <name evidence="2" type="ORF">AMECASPLE_038950</name>
</gene>
<name>A0ABV0XXK4_9TELE</name>
<keyword evidence="3" id="KW-1185">Reference proteome</keyword>
<comment type="caution">
    <text evidence="2">The sequence shown here is derived from an EMBL/GenBank/DDBJ whole genome shotgun (WGS) entry which is preliminary data.</text>
</comment>
<feature type="compositionally biased region" description="Basic and acidic residues" evidence="1">
    <location>
        <begin position="8"/>
        <end position="21"/>
    </location>
</feature>
<dbReference type="Proteomes" id="UP001469553">
    <property type="component" value="Unassembled WGS sequence"/>
</dbReference>
<dbReference type="EMBL" id="JAHRIP010017002">
    <property type="protein sequence ID" value="MEQ2286127.1"/>
    <property type="molecule type" value="Genomic_DNA"/>
</dbReference>
<evidence type="ECO:0000313" key="2">
    <source>
        <dbReference type="EMBL" id="MEQ2286127.1"/>
    </source>
</evidence>
<reference evidence="2 3" key="1">
    <citation type="submission" date="2021-06" db="EMBL/GenBank/DDBJ databases">
        <authorList>
            <person name="Palmer J.M."/>
        </authorList>
    </citation>
    <scope>NUCLEOTIDE SEQUENCE [LARGE SCALE GENOMIC DNA]</scope>
    <source>
        <strain evidence="2 3">AS_MEX2019</strain>
        <tissue evidence="2">Muscle</tissue>
    </source>
</reference>
<accession>A0ABV0XXK4</accession>
<evidence type="ECO:0000313" key="3">
    <source>
        <dbReference type="Proteomes" id="UP001469553"/>
    </source>
</evidence>